<sequence length="240" mass="29123">MIDSIDTSNFLKTIIQPNIKFLAIMTVIIILISRHLETNIIFMISILLFVFVNYKNINETFKDIKDNEKKKYDKVIEDNHRVKHEIHFNEDLNKYLHKMRKFRKYNPQSYDSGYNYIKMFMYMVHDLEKDDISHPKHYFENAQIYLKKALNLFQSISLSVPEEKFIHALKYNKYEENKLSNRIGELCKKIYKHCYYILYNLSLRFNEDFFKNPDIYKTEINLNADVVEESNTFDHSYELF</sequence>
<evidence type="ECO:0000256" key="1">
    <source>
        <dbReference type="SAM" id="Phobius"/>
    </source>
</evidence>
<accession>A0A6C0FEF6</accession>
<reference evidence="2" key="1">
    <citation type="journal article" date="2020" name="Nature">
        <title>Giant virus diversity and host interactions through global metagenomics.</title>
        <authorList>
            <person name="Schulz F."/>
            <person name="Roux S."/>
            <person name="Paez-Espino D."/>
            <person name="Jungbluth S."/>
            <person name="Walsh D.A."/>
            <person name="Denef V.J."/>
            <person name="McMahon K.D."/>
            <person name="Konstantinidis K.T."/>
            <person name="Eloe-Fadrosh E.A."/>
            <person name="Kyrpides N.C."/>
            <person name="Woyke T."/>
        </authorList>
    </citation>
    <scope>NUCLEOTIDE SEQUENCE</scope>
    <source>
        <strain evidence="2">GVMAG-S-ERX556126-94</strain>
    </source>
</reference>
<proteinExistence type="predicted"/>
<protein>
    <submittedName>
        <fullName evidence="2">Uncharacterized protein</fullName>
    </submittedName>
</protein>
<dbReference type="EMBL" id="MN738838">
    <property type="protein sequence ID" value="QHT38973.1"/>
    <property type="molecule type" value="Genomic_DNA"/>
</dbReference>
<keyword evidence="1" id="KW-0472">Membrane</keyword>
<keyword evidence="1" id="KW-0812">Transmembrane</keyword>
<name>A0A6C0FEF6_9ZZZZ</name>
<dbReference type="AlphaFoldDB" id="A0A6C0FEF6"/>
<feature type="transmembrane region" description="Helical" evidence="1">
    <location>
        <begin position="21"/>
        <end position="52"/>
    </location>
</feature>
<keyword evidence="1" id="KW-1133">Transmembrane helix</keyword>
<evidence type="ECO:0000313" key="2">
    <source>
        <dbReference type="EMBL" id="QHT38973.1"/>
    </source>
</evidence>
<organism evidence="2">
    <name type="scientific">viral metagenome</name>
    <dbReference type="NCBI Taxonomy" id="1070528"/>
    <lineage>
        <taxon>unclassified sequences</taxon>
        <taxon>metagenomes</taxon>
        <taxon>organismal metagenomes</taxon>
    </lineage>
</organism>